<dbReference type="GO" id="GO:0035673">
    <property type="term" value="F:oligopeptide transmembrane transporter activity"/>
    <property type="evidence" value="ECO:0007669"/>
    <property type="project" value="InterPro"/>
</dbReference>
<evidence type="ECO:0000256" key="2">
    <source>
        <dbReference type="ARBA" id="ARBA00022448"/>
    </source>
</evidence>
<evidence type="ECO:0000256" key="6">
    <source>
        <dbReference type="SAM" id="Phobius"/>
    </source>
</evidence>
<name>A0A075FG96_9EURY</name>
<feature type="transmembrane region" description="Helical" evidence="6">
    <location>
        <begin position="529"/>
        <end position="550"/>
    </location>
</feature>
<evidence type="ECO:0000256" key="1">
    <source>
        <dbReference type="ARBA" id="ARBA00004141"/>
    </source>
</evidence>
<feature type="transmembrane region" description="Helical" evidence="6">
    <location>
        <begin position="694"/>
        <end position="716"/>
    </location>
</feature>
<feature type="transmembrane region" description="Helical" evidence="6">
    <location>
        <begin position="160"/>
        <end position="181"/>
    </location>
</feature>
<feature type="transmembrane region" description="Helical" evidence="6">
    <location>
        <begin position="120"/>
        <end position="140"/>
    </location>
</feature>
<organism evidence="7">
    <name type="scientific">uncultured marine group II/III euryarchaeote AD1000_02_G08</name>
    <dbReference type="NCBI Taxonomy" id="1457701"/>
    <lineage>
        <taxon>Archaea</taxon>
        <taxon>Methanobacteriati</taxon>
        <taxon>Methanobacteriota</taxon>
        <taxon>environmental samples</taxon>
    </lineage>
</organism>
<dbReference type="InterPro" id="IPR045035">
    <property type="entry name" value="YSL-like"/>
</dbReference>
<evidence type="ECO:0000256" key="4">
    <source>
        <dbReference type="ARBA" id="ARBA00022989"/>
    </source>
</evidence>
<evidence type="ECO:0000256" key="5">
    <source>
        <dbReference type="ARBA" id="ARBA00023136"/>
    </source>
</evidence>
<sequence>MSDVERSAYRQPATPSGLESIEKGTLTWLDEDMYNNLNTGVLEQYLEEKNLQESFEISHWDTRKVLVGILIGAVFSGVTAYIGLKIGLAVSAAWYVAYLLGMALKWSPSEVNIATSATTGATHASTGFIFTFPAIFLLAYSDDYIVGDGHLISSVDTFQLAFIGIIASMFAGFLGVMYFIIFRRVWLVEDPLPMPGFEATLKMLDIASDVNSGAAEAARDSLKTVGLWTVLTMGFMFLIDYPLRWGKNLAGAPGSIADWIAMTLSGNDWGLASIYTERWLHQPSRLEDGYAPFSGITPYESGNIFSYTFLGVELSPTLLAIGWFMKFRVAFLVNLGSLVAWFYLVPLVVLLDTPVYDPALGQYVEITQYGDMSSLPVYPIVQWKAFGSIVKTIAIGAILGGGVYGLLKMTPTFANIFGDISSAFTGEKGEEYVEDKGWYEWPLDHIPIFMGIAFFAMIVIFVIGGFPVLPAILFAIVLLATTFLLGAIAVRVMGETGIEPVSGTSFIVLLMLLLVFLNLPVGLSKEESVLMALVGTTVFGSAISMSGTVVGDYKNSLYIGNRPYHISKGNIMGVVPGAILGAGVAIFLSKLLADGSIDLLAPQANAFAAFTIILAEGQGDWYALGLGFLLGAFAEWATGMGTSFGLGMYLPTPVTFPMLIGGAARDWWEKRRLLPKVEEIRLSEGSAASEKSRALMLLFTFMIAAGALTGEAFFGVESAILAVSDELETEQEYLPDSWTEDTYLDEILGVDDDDFGHVLGYATSRIASDIAAGKDQSCEILPDSVVCTETMSIKSWWPQARFAGFMLVNLALAAIIFVLFRAAGIIGANADSEDDSGVMDAEMAD</sequence>
<dbReference type="InterPro" id="IPR004813">
    <property type="entry name" value="OPT"/>
</dbReference>
<feature type="transmembrane region" description="Helical" evidence="6">
    <location>
        <begin position="506"/>
        <end position="523"/>
    </location>
</feature>
<feature type="transmembrane region" description="Helical" evidence="6">
    <location>
        <begin position="225"/>
        <end position="243"/>
    </location>
</feature>
<feature type="transmembrane region" description="Helical" evidence="6">
    <location>
        <begin position="304"/>
        <end position="324"/>
    </location>
</feature>
<feature type="transmembrane region" description="Helical" evidence="6">
    <location>
        <begin position="472"/>
        <end position="494"/>
    </location>
</feature>
<dbReference type="EMBL" id="KF900307">
    <property type="protein sequence ID" value="AIE90370.1"/>
    <property type="molecule type" value="Genomic_DNA"/>
</dbReference>
<keyword evidence="2" id="KW-0813">Transport</keyword>
<dbReference type="Pfam" id="PF03169">
    <property type="entry name" value="OPT"/>
    <property type="match status" value="1"/>
</dbReference>
<feature type="transmembrane region" description="Helical" evidence="6">
    <location>
        <begin position="331"/>
        <end position="351"/>
    </location>
</feature>
<protein>
    <submittedName>
        <fullName evidence="7">Oligopeptide transporter, OPT family</fullName>
    </submittedName>
</protein>
<keyword evidence="3 6" id="KW-0812">Transmembrane</keyword>
<dbReference type="PANTHER" id="PTHR31645:SF0">
    <property type="entry name" value="OLIGOPEPTIDE TRANSPORTER YGL114W-RELATED"/>
    <property type="match status" value="1"/>
</dbReference>
<keyword evidence="4 6" id="KW-1133">Transmembrane helix</keyword>
<feature type="transmembrane region" description="Helical" evidence="6">
    <location>
        <begin position="646"/>
        <end position="664"/>
    </location>
</feature>
<feature type="transmembrane region" description="Helical" evidence="6">
    <location>
        <begin position="802"/>
        <end position="820"/>
    </location>
</feature>
<feature type="transmembrane region" description="Helical" evidence="6">
    <location>
        <begin position="571"/>
        <end position="593"/>
    </location>
</feature>
<dbReference type="AlphaFoldDB" id="A0A075FG96"/>
<evidence type="ECO:0000256" key="3">
    <source>
        <dbReference type="ARBA" id="ARBA00022692"/>
    </source>
</evidence>
<keyword evidence="5 6" id="KW-0472">Membrane</keyword>
<comment type="subcellular location">
    <subcellularLocation>
        <location evidence="1">Membrane</location>
        <topology evidence="1">Multi-pass membrane protein</topology>
    </subcellularLocation>
</comment>
<feature type="transmembrane region" description="Helical" evidence="6">
    <location>
        <begin position="385"/>
        <end position="407"/>
    </location>
</feature>
<dbReference type="GO" id="GO:0016020">
    <property type="term" value="C:membrane"/>
    <property type="evidence" value="ECO:0007669"/>
    <property type="project" value="UniProtKB-SubCell"/>
</dbReference>
<dbReference type="PANTHER" id="PTHR31645">
    <property type="entry name" value="OLIGOPEPTIDE TRANSPORTER YGL114W-RELATED"/>
    <property type="match status" value="1"/>
</dbReference>
<feature type="transmembrane region" description="Helical" evidence="6">
    <location>
        <begin position="88"/>
        <end position="108"/>
    </location>
</feature>
<accession>A0A075FG96</accession>
<feature type="transmembrane region" description="Helical" evidence="6">
    <location>
        <begin position="446"/>
        <end position="466"/>
    </location>
</feature>
<reference evidence="7" key="1">
    <citation type="journal article" date="2014" name="Genome Biol. Evol.">
        <title>Pangenome evidence for extensive interdomain horizontal transfer affecting lineage core and shell genes in uncultured planktonic thaumarchaeota and euryarchaeota.</title>
        <authorList>
            <person name="Deschamps P."/>
            <person name="Zivanovic Y."/>
            <person name="Moreira D."/>
            <person name="Rodriguez-Valera F."/>
            <person name="Lopez-Garcia P."/>
        </authorList>
    </citation>
    <scope>NUCLEOTIDE SEQUENCE</scope>
</reference>
<proteinExistence type="predicted"/>
<evidence type="ECO:0000313" key="7">
    <source>
        <dbReference type="EMBL" id="AIE90370.1"/>
    </source>
</evidence>
<feature type="transmembrane region" description="Helical" evidence="6">
    <location>
        <begin position="65"/>
        <end position="82"/>
    </location>
</feature>